<name>A0AAW7TCZ3_BURVI</name>
<dbReference type="EMBL" id="JAUJRV010000069">
    <property type="protein sequence ID" value="MDN7800012.1"/>
    <property type="molecule type" value="Genomic_DNA"/>
</dbReference>
<dbReference type="SUPFAM" id="SSF56935">
    <property type="entry name" value="Porins"/>
    <property type="match status" value="1"/>
</dbReference>
<dbReference type="GO" id="GO:0016020">
    <property type="term" value="C:membrane"/>
    <property type="evidence" value="ECO:0007669"/>
    <property type="project" value="InterPro"/>
</dbReference>
<dbReference type="Pfam" id="PF13609">
    <property type="entry name" value="Porin_4"/>
    <property type="match status" value="1"/>
</dbReference>
<dbReference type="Proteomes" id="UP001171620">
    <property type="component" value="Unassembled WGS sequence"/>
</dbReference>
<dbReference type="RefSeq" id="WP_012217390.1">
    <property type="nucleotide sequence ID" value="NZ_CAAAFK010000005.1"/>
</dbReference>
<accession>A0AAW7TCZ3</accession>
<dbReference type="InterPro" id="IPR023614">
    <property type="entry name" value="Porin_dom_sf"/>
</dbReference>
<dbReference type="InterPro" id="IPR033900">
    <property type="entry name" value="Gram_neg_porin_domain"/>
</dbReference>
<gene>
    <name evidence="2" type="ORF">QZM33_34420</name>
</gene>
<feature type="domain" description="Porin" evidence="1">
    <location>
        <begin position="7"/>
        <end position="64"/>
    </location>
</feature>
<dbReference type="GO" id="GO:0015288">
    <property type="term" value="F:porin activity"/>
    <property type="evidence" value="ECO:0007669"/>
    <property type="project" value="InterPro"/>
</dbReference>
<dbReference type="Gene3D" id="2.40.160.10">
    <property type="entry name" value="Porin"/>
    <property type="match status" value="1"/>
</dbReference>
<reference evidence="2" key="1">
    <citation type="submission" date="2023-07" db="EMBL/GenBank/DDBJ databases">
        <title>A collection of bacterial strains from the Burkholderia cepacia Research Laboratory and Repository.</title>
        <authorList>
            <person name="Lipuma J."/>
            <person name="Spilker T."/>
            <person name="Caverly L."/>
        </authorList>
    </citation>
    <scope>NUCLEOTIDE SEQUENCE</scope>
    <source>
        <strain evidence="2">AU44268</strain>
    </source>
</reference>
<comment type="caution">
    <text evidence="2">The sequence shown here is derived from an EMBL/GenBank/DDBJ whole genome shotgun (WGS) entry which is preliminary data.</text>
</comment>
<organism evidence="2 3">
    <name type="scientific">Burkholderia vietnamiensis</name>
    <dbReference type="NCBI Taxonomy" id="60552"/>
    <lineage>
        <taxon>Bacteria</taxon>
        <taxon>Pseudomonadati</taxon>
        <taxon>Pseudomonadota</taxon>
        <taxon>Betaproteobacteria</taxon>
        <taxon>Burkholderiales</taxon>
        <taxon>Burkholderiaceae</taxon>
        <taxon>Burkholderia</taxon>
        <taxon>Burkholderia cepacia complex</taxon>
    </lineage>
</organism>
<evidence type="ECO:0000259" key="1">
    <source>
        <dbReference type="Pfam" id="PF13609"/>
    </source>
</evidence>
<sequence length="106" mass="11669">MTTSPRFNTAELNLKYQLTPVFLLGVAYAYTRTSTYGTQTGASYQQWNLGADYFLSKRTDLYLFGLYEKAAGIDSTGERAVAAMAFATPSTSNVQTVVMAGIRHTF</sequence>
<protein>
    <submittedName>
        <fullName evidence="2">Porin</fullName>
    </submittedName>
</protein>
<proteinExistence type="predicted"/>
<evidence type="ECO:0000313" key="3">
    <source>
        <dbReference type="Proteomes" id="UP001171620"/>
    </source>
</evidence>
<evidence type="ECO:0000313" key="2">
    <source>
        <dbReference type="EMBL" id="MDN7800012.1"/>
    </source>
</evidence>
<dbReference type="CDD" id="cd00342">
    <property type="entry name" value="gram_neg_porins"/>
    <property type="match status" value="1"/>
</dbReference>
<dbReference type="AlphaFoldDB" id="A0AAW7TCZ3"/>